<evidence type="ECO:0000313" key="2">
    <source>
        <dbReference type="Proteomes" id="UP001460270"/>
    </source>
</evidence>
<name>A0AAW0NIZ7_9GOBI</name>
<evidence type="ECO:0000313" key="1">
    <source>
        <dbReference type="EMBL" id="KAK7898784.1"/>
    </source>
</evidence>
<comment type="caution">
    <text evidence="1">The sequence shown here is derived from an EMBL/GenBank/DDBJ whole genome shotgun (WGS) entry which is preliminary data.</text>
</comment>
<keyword evidence="2" id="KW-1185">Reference proteome</keyword>
<reference evidence="2" key="1">
    <citation type="submission" date="2024-04" db="EMBL/GenBank/DDBJ databases">
        <title>Salinicola lusitanus LLJ914,a marine bacterium isolated from the Okinawa Trough.</title>
        <authorList>
            <person name="Li J."/>
        </authorList>
    </citation>
    <scope>NUCLEOTIDE SEQUENCE [LARGE SCALE GENOMIC DNA]</scope>
</reference>
<dbReference type="AlphaFoldDB" id="A0AAW0NIZ7"/>
<protein>
    <submittedName>
        <fullName evidence="1">Uncharacterized protein</fullName>
    </submittedName>
</protein>
<accession>A0AAW0NIZ7</accession>
<dbReference type="EMBL" id="JBBPFD010000014">
    <property type="protein sequence ID" value="KAK7898784.1"/>
    <property type="molecule type" value="Genomic_DNA"/>
</dbReference>
<proteinExistence type="predicted"/>
<sequence length="153" mass="16796">MNGPALSFRVTALVQEECGVCVCVCGCVCGSVDLICGKSQLKHTFSWTAQQCGPCLQQKDQTKILCVLHNQRDEDLVTHVFTKETGDGFRLTLGSHYIQSNCGLALVGEVASTEIFTDIFTANLYMEQVEKKALTTFPGKPPSPRFRCVMTLL</sequence>
<organism evidence="1 2">
    <name type="scientific">Mugilogobius chulae</name>
    <name type="common">yellowstripe goby</name>
    <dbReference type="NCBI Taxonomy" id="88201"/>
    <lineage>
        <taxon>Eukaryota</taxon>
        <taxon>Metazoa</taxon>
        <taxon>Chordata</taxon>
        <taxon>Craniata</taxon>
        <taxon>Vertebrata</taxon>
        <taxon>Euteleostomi</taxon>
        <taxon>Actinopterygii</taxon>
        <taxon>Neopterygii</taxon>
        <taxon>Teleostei</taxon>
        <taxon>Neoteleostei</taxon>
        <taxon>Acanthomorphata</taxon>
        <taxon>Gobiaria</taxon>
        <taxon>Gobiiformes</taxon>
        <taxon>Gobioidei</taxon>
        <taxon>Gobiidae</taxon>
        <taxon>Gobionellinae</taxon>
        <taxon>Mugilogobius</taxon>
    </lineage>
</organism>
<dbReference type="Proteomes" id="UP001460270">
    <property type="component" value="Unassembled WGS sequence"/>
</dbReference>
<gene>
    <name evidence="1" type="ORF">WMY93_019637</name>
</gene>